<evidence type="ECO:0000313" key="10">
    <source>
        <dbReference type="Proteomes" id="UP000527355"/>
    </source>
</evidence>
<gene>
    <name evidence="9" type="ORF">mMyoMyo1_007635</name>
</gene>
<keyword evidence="5 9" id="KW-0378">Hydrolase</keyword>
<accession>A0A7J7U501</accession>
<evidence type="ECO:0000256" key="8">
    <source>
        <dbReference type="ARBA" id="ARBA00049527"/>
    </source>
</evidence>
<evidence type="ECO:0000313" key="9">
    <source>
        <dbReference type="EMBL" id="KAF6308017.1"/>
    </source>
</evidence>
<comment type="similarity">
    <text evidence="2">Belongs to the AB hydrolase superfamily. LDAH family.</text>
</comment>
<evidence type="ECO:0000256" key="4">
    <source>
        <dbReference type="ARBA" id="ARBA00022677"/>
    </source>
</evidence>
<comment type="caution">
    <text evidence="9">The sequence shown here is derived from an EMBL/GenBank/DDBJ whole genome shotgun (WGS) entry which is preliminary data.</text>
</comment>
<name>A0A7J7U501_MYOMY</name>
<comment type="catalytic activity">
    <reaction evidence="8">
        <text>a cholesterol ester + H2O = cholesterol + a fatty acid + H(+)</text>
        <dbReference type="Rhea" id="RHEA:36403"/>
        <dbReference type="ChEBI" id="CHEBI:15377"/>
        <dbReference type="ChEBI" id="CHEBI:15378"/>
        <dbReference type="ChEBI" id="CHEBI:16113"/>
        <dbReference type="ChEBI" id="CHEBI:17002"/>
        <dbReference type="ChEBI" id="CHEBI:28868"/>
        <dbReference type="EC" id="3.1.1.13"/>
    </reaction>
    <physiologicalReaction direction="left-to-right" evidence="8">
        <dbReference type="Rhea" id="RHEA:36404"/>
    </physiologicalReaction>
</comment>
<protein>
    <recommendedName>
        <fullName evidence="3">Lipid droplet-associated hydrolase</fullName>
        <ecNumber evidence="7">3.1.1.13</ecNumber>
    </recommendedName>
    <alternativeName>
        <fullName evidence="6">Lipid droplet-associated serine hydrolase</fullName>
    </alternativeName>
</protein>
<dbReference type="EMBL" id="JABWUV010000014">
    <property type="protein sequence ID" value="KAF6308017.1"/>
    <property type="molecule type" value="Genomic_DNA"/>
</dbReference>
<dbReference type="SUPFAM" id="SSF53474">
    <property type="entry name" value="alpha/beta-Hydrolases"/>
    <property type="match status" value="1"/>
</dbReference>
<evidence type="ECO:0000256" key="6">
    <source>
        <dbReference type="ARBA" id="ARBA00031924"/>
    </source>
</evidence>
<dbReference type="GO" id="GO:0005811">
    <property type="term" value="C:lipid droplet"/>
    <property type="evidence" value="ECO:0007669"/>
    <property type="project" value="UniProtKB-SubCell"/>
</dbReference>
<dbReference type="PANTHER" id="PTHR13390">
    <property type="entry name" value="LIPASE"/>
    <property type="match status" value="1"/>
</dbReference>
<reference evidence="9 10" key="1">
    <citation type="journal article" date="2020" name="Nature">
        <title>Six reference-quality genomes reveal evolution of bat adaptations.</title>
        <authorList>
            <person name="Jebb D."/>
            <person name="Huang Z."/>
            <person name="Pippel M."/>
            <person name="Hughes G.M."/>
            <person name="Lavrichenko K."/>
            <person name="Devanna P."/>
            <person name="Winkler S."/>
            <person name="Jermiin L.S."/>
            <person name="Skirmuntt E.C."/>
            <person name="Katzourakis A."/>
            <person name="Burkitt-Gray L."/>
            <person name="Ray D.A."/>
            <person name="Sullivan K.A.M."/>
            <person name="Roscito J.G."/>
            <person name="Kirilenko B.M."/>
            <person name="Davalos L.M."/>
            <person name="Corthals A.P."/>
            <person name="Power M.L."/>
            <person name="Jones G."/>
            <person name="Ransome R.D."/>
            <person name="Dechmann D.K.N."/>
            <person name="Locatelli A.G."/>
            <person name="Puechmaille S.J."/>
            <person name="Fedrigo O."/>
            <person name="Jarvis E.D."/>
            <person name="Hiller M."/>
            <person name="Vernes S.C."/>
            <person name="Myers E.W."/>
            <person name="Teeling E.C."/>
        </authorList>
    </citation>
    <scope>NUCLEOTIDE SEQUENCE [LARGE SCALE GENOMIC DNA]</scope>
    <source>
        <strain evidence="9">MMyoMyo1</strain>
        <tissue evidence="9">Flight muscle</tissue>
    </source>
</reference>
<dbReference type="AlphaFoldDB" id="A0A7J7U501"/>
<dbReference type="Pfam" id="PF10230">
    <property type="entry name" value="LIDHydrolase"/>
    <property type="match status" value="1"/>
</dbReference>
<sequence>MNSEIKEEIPVHEEFTLCCGVETQVLKCGPWTNLFNDQSANRPKLLIFIIPGNPGFSAFYVPFAKTRRFLPLQTVCQEMMEVVKRDNETIKEHLPKLTFYYGTIDAWCPTKYYEDIKKDFPEGDIRLCEKKIAHAFILRSYQEMADMVADWLKDDLSKVDIVT</sequence>
<evidence type="ECO:0000256" key="5">
    <source>
        <dbReference type="ARBA" id="ARBA00022801"/>
    </source>
</evidence>
<dbReference type="Proteomes" id="UP000527355">
    <property type="component" value="Unassembled WGS sequence"/>
</dbReference>
<proteinExistence type="inferred from homology"/>
<keyword evidence="10" id="KW-1185">Reference proteome</keyword>
<organism evidence="9 10">
    <name type="scientific">Myotis myotis</name>
    <name type="common">Greater mouse-eared bat</name>
    <name type="synonym">Vespertilio myotis</name>
    <dbReference type="NCBI Taxonomy" id="51298"/>
    <lineage>
        <taxon>Eukaryota</taxon>
        <taxon>Metazoa</taxon>
        <taxon>Chordata</taxon>
        <taxon>Craniata</taxon>
        <taxon>Vertebrata</taxon>
        <taxon>Euteleostomi</taxon>
        <taxon>Mammalia</taxon>
        <taxon>Eutheria</taxon>
        <taxon>Laurasiatheria</taxon>
        <taxon>Chiroptera</taxon>
        <taxon>Yangochiroptera</taxon>
        <taxon>Vespertilionidae</taxon>
        <taxon>Myotis</taxon>
    </lineage>
</organism>
<dbReference type="EC" id="3.1.1.13" evidence="7"/>
<evidence type="ECO:0000256" key="2">
    <source>
        <dbReference type="ARBA" id="ARBA00008300"/>
    </source>
</evidence>
<keyword evidence="4" id="KW-0551">Lipid droplet</keyword>
<dbReference type="GO" id="GO:0004771">
    <property type="term" value="F:sterol ester esterase activity"/>
    <property type="evidence" value="ECO:0007669"/>
    <property type="project" value="UniProtKB-EC"/>
</dbReference>
<evidence type="ECO:0000256" key="1">
    <source>
        <dbReference type="ARBA" id="ARBA00004502"/>
    </source>
</evidence>
<evidence type="ECO:0000256" key="3">
    <source>
        <dbReference type="ARBA" id="ARBA00019242"/>
    </source>
</evidence>
<dbReference type="PANTHER" id="PTHR13390:SF0">
    <property type="entry name" value="LIPID DROPLET-ASSOCIATED HYDROLASE"/>
    <property type="match status" value="1"/>
</dbReference>
<evidence type="ECO:0000256" key="7">
    <source>
        <dbReference type="ARBA" id="ARBA00039150"/>
    </source>
</evidence>
<dbReference type="VEuPathDB" id="HostDB:GeneID_118669239"/>
<dbReference type="InterPro" id="IPR029058">
    <property type="entry name" value="AB_hydrolase_fold"/>
</dbReference>
<dbReference type="InterPro" id="IPR019363">
    <property type="entry name" value="LDAH"/>
</dbReference>
<dbReference type="GO" id="GO:0019915">
    <property type="term" value="P:lipid storage"/>
    <property type="evidence" value="ECO:0007669"/>
    <property type="project" value="InterPro"/>
</dbReference>
<comment type="subcellular location">
    <subcellularLocation>
        <location evidence="1">Lipid droplet</location>
    </subcellularLocation>
</comment>